<dbReference type="InterPro" id="IPR052906">
    <property type="entry name" value="Type_IV_Methyl-Rstrct_Enzyme"/>
</dbReference>
<dbReference type="Pfam" id="PF04471">
    <property type="entry name" value="Mrr_cat"/>
    <property type="match status" value="1"/>
</dbReference>
<evidence type="ECO:0000313" key="4">
    <source>
        <dbReference type="EMBL" id="GAA2870774.1"/>
    </source>
</evidence>
<comment type="caution">
    <text evidence="4">The sequence shown here is derived from an EMBL/GenBank/DDBJ whole genome shotgun (WGS) entry which is preliminary data.</text>
</comment>
<evidence type="ECO:0000256" key="2">
    <source>
        <dbReference type="SAM" id="Phobius"/>
    </source>
</evidence>
<keyword evidence="2" id="KW-1133">Transmembrane helix</keyword>
<dbReference type="InterPro" id="IPR011856">
    <property type="entry name" value="tRNA_endonuc-like_dom_sf"/>
</dbReference>
<dbReference type="PANTHER" id="PTHR30015">
    <property type="entry name" value="MRR RESTRICTION SYSTEM PROTEIN"/>
    <property type="match status" value="1"/>
</dbReference>
<dbReference type="Gene3D" id="3.40.1350.10">
    <property type="match status" value="1"/>
</dbReference>
<dbReference type="PANTHER" id="PTHR30015:SF6">
    <property type="entry name" value="SLL1429 PROTEIN"/>
    <property type="match status" value="1"/>
</dbReference>
<keyword evidence="2" id="KW-0812">Transmembrane</keyword>
<feature type="compositionally biased region" description="Basic and acidic residues" evidence="1">
    <location>
        <begin position="293"/>
        <end position="308"/>
    </location>
</feature>
<feature type="transmembrane region" description="Helical" evidence="2">
    <location>
        <begin position="85"/>
        <end position="105"/>
    </location>
</feature>
<name>A0ABP6ICX1_9ACTN</name>
<dbReference type="SUPFAM" id="SSF52980">
    <property type="entry name" value="Restriction endonuclease-like"/>
    <property type="match status" value="1"/>
</dbReference>
<dbReference type="EMBL" id="BAAAVI010000019">
    <property type="protein sequence ID" value="GAA2870774.1"/>
    <property type="molecule type" value="Genomic_DNA"/>
</dbReference>
<feature type="domain" description="Restriction endonuclease type IV Mrr" evidence="3">
    <location>
        <begin position="157"/>
        <end position="268"/>
    </location>
</feature>
<evidence type="ECO:0000313" key="5">
    <source>
        <dbReference type="Proteomes" id="UP001500831"/>
    </source>
</evidence>
<dbReference type="InterPro" id="IPR007560">
    <property type="entry name" value="Restrct_endonuc_IV_Mrr"/>
</dbReference>
<sequence length="317" mass="33985">MIASFRCAGRVDSPAVGGRPLFRLRSGAMEIRTGAPRQVGRRILSGPSFTLGVVFPVPLLEVSMARRRSPARKRTTRRSRKKGGLGKKGGISLLWLLAPPAALIALPTVLDVLASTWTVLLGVVAVVAALSVGAVLLVRRMGAAYREEALRRAGVGRLDPRRFEELTAELLRRDGFGRVRVLGGAGDRGVDVVGVAPDGRAYAVQCKYYTRPVGPGAVRDFVGALQARPYRGHRGVFVTSNRLSAQAASTAHEHGVIVIDRGRLADWLLGAYRLGPGRRSAPAWLVRLRGGRGARERPHQPPIARDDDLGLGGVVAE</sequence>
<protein>
    <recommendedName>
        <fullName evidence="3">Restriction endonuclease type IV Mrr domain-containing protein</fullName>
    </recommendedName>
</protein>
<keyword evidence="2" id="KW-0472">Membrane</keyword>
<evidence type="ECO:0000256" key="1">
    <source>
        <dbReference type="SAM" id="MobiDB-lite"/>
    </source>
</evidence>
<dbReference type="InterPro" id="IPR011335">
    <property type="entry name" value="Restrct_endonuc-II-like"/>
</dbReference>
<evidence type="ECO:0000259" key="3">
    <source>
        <dbReference type="Pfam" id="PF04471"/>
    </source>
</evidence>
<feature type="region of interest" description="Disordered" evidence="1">
    <location>
        <begin position="66"/>
        <end position="85"/>
    </location>
</feature>
<accession>A0ABP6ICX1</accession>
<gene>
    <name evidence="4" type="ORF">GCM10010517_31040</name>
</gene>
<reference evidence="5" key="1">
    <citation type="journal article" date="2019" name="Int. J. Syst. Evol. Microbiol.">
        <title>The Global Catalogue of Microorganisms (GCM) 10K type strain sequencing project: providing services to taxonomists for standard genome sequencing and annotation.</title>
        <authorList>
            <consortium name="The Broad Institute Genomics Platform"/>
            <consortium name="The Broad Institute Genome Sequencing Center for Infectious Disease"/>
            <person name="Wu L."/>
            <person name="Ma J."/>
        </authorList>
    </citation>
    <scope>NUCLEOTIDE SEQUENCE [LARGE SCALE GENOMIC DNA]</scope>
    <source>
        <strain evidence="5">JCM 6242</strain>
    </source>
</reference>
<feature type="region of interest" description="Disordered" evidence="1">
    <location>
        <begin position="291"/>
        <end position="317"/>
    </location>
</feature>
<keyword evidence="5" id="KW-1185">Reference proteome</keyword>
<organism evidence="4 5">
    <name type="scientific">Streptosporangium fragile</name>
    <dbReference type="NCBI Taxonomy" id="46186"/>
    <lineage>
        <taxon>Bacteria</taxon>
        <taxon>Bacillati</taxon>
        <taxon>Actinomycetota</taxon>
        <taxon>Actinomycetes</taxon>
        <taxon>Streptosporangiales</taxon>
        <taxon>Streptosporangiaceae</taxon>
        <taxon>Streptosporangium</taxon>
    </lineage>
</organism>
<proteinExistence type="predicted"/>
<dbReference type="Proteomes" id="UP001500831">
    <property type="component" value="Unassembled WGS sequence"/>
</dbReference>
<feature type="transmembrane region" description="Helical" evidence="2">
    <location>
        <begin position="117"/>
        <end position="138"/>
    </location>
</feature>